<dbReference type="RefSeq" id="WP_251934151.1">
    <property type="nucleotide sequence ID" value="NZ_CP098747.1"/>
</dbReference>
<protein>
    <submittedName>
        <fullName evidence="3">Uncharacterized protein</fullName>
    </submittedName>
</protein>
<evidence type="ECO:0000256" key="1">
    <source>
        <dbReference type="SAM" id="Coils"/>
    </source>
</evidence>
<keyword evidence="1" id="KW-0175">Coiled coil</keyword>
<keyword evidence="4" id="KW-1185">Reference proteome</keyword>
<name>A0ABY4W2M2_9PROT</name>
<feature type="region of interest" description="Disordered" evidence="2">
    <location>
        <begin position="62"/>
        <end position="91"/>
    </location>
</feature>
<gene>
    <name evidence="3" type="ORF">NBZ79_18570</name>
</gene>
<accession>A0ABY4W2M2</accession>
<evidence type="ECO:0000313" key="4">
    <source>
        <dbReference type="Proteomes" id="UP001056291"/>
    </source>
</evidence>
<dbReference type="EMBL" id="CP098747">
    <property type="protein sequence ID" value="USG61164.1"/>
    <property type="molecule type" value="Genomic_DNA"/>
</dbReference>
<organism evidence="3 4">
    <name type="scientific">Sneathiella marina</name>
    <dbReference type="NCBI Taxonomy" id="2950108"/>
    <lineage>
        <taxon>Bacteria</taxon>
        <taxon>Pseudomonadati</taxon>
        <taxon>Pseudomonadota</taxon>
        <taxon>Alphaproteobacteria</taxon>
        <taxon>Sneathiellales</taxon>
        <taxon>Sneathiellaceae</taxon>
        <taxon>Sneathiella</taxon>
    </lineage>
</organism>
<sequence length="91" mass="10073">MNNPDNRTGLEEDSASNLRAIFEILSYILVDAQNDRYKELEELAERIEFALNLAEKLIKRDASTAGTQDNHSDGAGSAGSFGTKEKEEILI</sequence>
<proteinExistence type="predicted"/>
<evidence type="ECO:0000313" key="3">
    <source>
        <dbReference type="EMBL" id="USG61164.1"/>
    </source>
</evidence>
<feature type="coiled-coil region" evidence="1">
    <location>
        <begin position="30"/>
        <end position="60"/>
    </location>
</feature>
<dbReference type="Proteomes" id="UP001056291">
    <property type="component" value="Chromosome"/>
</dbReference>
<evidence type="ECO:0000256" key="2">
    <source>
        <dbReference type="SAM" id="MobiDB-lite"/>
    </source>
</evidence>
<reference evidence="3" key="1">
    <citation type="submission" date="2022-06" db="EMBL/GenBank/DDBJ databases">
        <title>Sneathiella actinostolidae sp. nov., isolated from a sea anemonein the Western Pacific Ocean.</title>
        <authorList>
            <person name="Wei M.J."/>
        </authorList>
    </citation>
    <scope>NUCLEOTIDE SEQUENCE</scope>
    <source>
        <strain evidence="3">PHK-P5</strain>
    </source>
</reference>